<proteinExistence type="predicted"/>
<dbReference type="PANTHER" id="PTHR30087">
    <property type="entry name" value="INNER MEMBRANE PROTEIN"/>
    <property type="match status" value="1"/>
</dbReference>
<sequence>MENNYEYIVSACLCGENCRYDGKSTLSEKIKRLVDEGKAIMVCPEVDGGLPIPRHPCEIRNSKVVNNNNEDKTEEFVSGAHKVLELAKKHNIKKAILKEKSPSCGSSFIYDGTFSRKLIKGQGITTELLRKNGIEVISDEEFNK</sequence>
<dbReference type="EMBL" id="VSSQ01002338">
    <property type="protein sequence ID" value="MPM14788.1"/>
    <property type="molecule type" value="Genomic_DNA"/>
</dbReference>
<organism evidence="1">
    <name type="scientific">bioreactor metagenome</name>
    <dbReference type="NCBI Taxonomy" id="1076179"/>
    <lineage>
        <taxon>unclassified sequences</taxon>
        <taxon>metagenomes</taxon>
        <taxon>ecological metagenomes</taxon>
    </lineage>
</organism>
<dbReference type="PANTHER" id="PTHR30087:SF1">
    <property type="entry name" value="HYPOTHETICAL CYTOSOLIC PROTEIN"/>
    <property type="match status" value="1"/>
</dbReference>
<gene>
    <name evidence="1" type="ORF">SDC9_61152</name>
</gene>
<protein>
    <submittedName>
        <fullName evidence="1">Uncharacterized protein</fullName>
    </submittedName>
</protein>
<comment type="caution">
    <text evidence="1">The sequence shown here is derived from an EMBL/GenBank/DDBJ whole genome shotgun (WGS) entry which is preliminary data.</text>
</comment>
<dbReference type="Pfam" id="PF04463">
    <property type="entry name" value="2-thiour_desulf"/>
    <property type="match status" value="1"/>
</dbReference>
<name>A0A644XG96_9ZZZZ</name>
<reference evidence="1" key="1">
    <citation type="submission" date="2019-08" db="EMBL/GenBank/DDBJ databases">
        <authorList>
            <person name="Kucharzyk K."/>
            <person name="Murdoch R.W."/>
            <person name="Higgins S."/>
            <person name="Loffler F."/>
        </authorList>
    </citation>
    <scope>NUCLEOTIDE SEQUENCE</scope>
</reference>
<dbReference type="InterPro" id="IPR007553">
    <property type="entry name" value="2-thiour_desulf"/>
</dbReference>
<evidence type="ECO:0000313" key="1">
    <source>
        <dbReference type="EMBL" id="MPM14788.1"/>
    </source>
</evidence>
<dbReference type="AlphaFoldDB" id="A0A644XG96"/>
<accession>A0A644XG96</accession>